<dbReference type="SUPFAM" id="SSF54001">
    <property type="entry name" value="Cysteine proteinases"/>
    <property type="match status" value="1"/>
</dbReference>
<comment type="similarity">
    <text evidence="1">In the C-terminal section; belongs to the glutathionylspermidine synthase preATP-grasp family.</text>
</comment>
<evidence type="ECO:0000256" key="6">
    <source>
        <dbReference type="ARBA" id="ARBA00022842"/>
    </source>
</evidence>
<dbReference type="GO" id="GO:0046872">
    <property type="term" value="F:metal ion binding"/>
    <property type="evidence" value="ECO:0007669"/>
    <property type="project" value="UniProtKB-KW"/>
</dbReference>
<dbReference type="Pfam" id="PF05257">
    <property type="entry name" value="CHAP"/>
    <property type="match status" value="1"/>
</dbReference>
<evidence type="ECO:0000259" key="7">
    <source>
        <dbReference type="PROSITE" id="PS50911"/>
    </source>
</evidence>
<dbReference type="AlphaFoldDB" id="A0A817Z0H5"/>
<evidence type="ECO:0000256" key="4">
    <source>
        <dbReference type="ARBA" id="ARBA00022741"/>
    </source>
</evidence>
<sequence>MTDEEQEFAPFNKIQGVASTNVVAYSNEYDDFISFEGSYVHGIFTGFKWQCVEFARRWLLLCKSCIFQSIRTAADMWHKLSFVERVTDGQKFHLKKYSNGSSYKPTCDTFLIYSASIQAPYGHIAVICEVQESFIRVIEQNFRFHIWSNNYSRQVPLVFRDGLYYIEDYLNIYGWMGIENNDQLRSLNKSNVNLILEKYRQPKEISGLNRCIAPHKVFDDMSVLYSMDINNQNEKCSMKFNGNDRCYYQANDDFFINISSISNELYSLFIQVTDNIIHDDEILRDLEIPNQFWLRIRKSWIDEREFDVIDHMEFKLDEKNLKLCKYKVNPALMIFHSAVLQEKSIQTMNIAYDFTSTFQLHHLLVRYWKKLDIKNTIHILIDSDDELKESIIYMQTVMIEAGINVKICLLSNELHWKNSTIVDSDGEIVKIVWKLCIWEKIFQDFTGQYDANKKKDCWTPAHKEHPCLSDILLNEQIRIIEPLWKSITNHTAFLSILSRKFPNHPNIVSSEWIPSKDSKYTPLVNWSTEKKNNDIIQSYNATKTFDYRHMCEEIISEKNCENSDKTIVSLMIHGVCAGFGIIEEPNHIMDAKNNKLYCFEKELNSLATVCLSCLQHKFESFEDLGKQDQMAKNALVKLANETKTDRLDGSSVDLFGLTLTGKSTVLNARLGQSVSTGVGETTTEIKAYKGTNKLKLMCPMSLRHYSNPS</sequence>
<dbReference type="InterPro" id="IPR038765">
    <property type="entry name" value="Papain-like_cys_pep_sf"/>
</dbReference>
<keyword evidence="6" id="KW-0460">Magnesium</keyword>
<reference evidence="8" key="1">
    <citation type="submission" date="2021-02" db="EMBL/GenBank/DDBJ databases">
        <authorList>
            <person name="Nowell W R."/>
        </authorList>
    </citation>
    <scope>NUCLEOTIDE SEQUENCE</scope>
</reference>
<dbReference type="InterPro" id="IPR051705">
    <property type="entry name" value="Gsp_Synthetase/Amidase"/>
</dbReference>
<keyword evidence="3" id="KW-0479">Metal-binding</keyword>
<dbReference type="InterPro" id="IPR005494">
    <property type="entry name" value="GSPS_pre-ATP-grasp-like_dom"/>
</dbReference>
<evidence type="ECO:0000256" key="3">
    <source>
        <dbReference type="ARBA" id="ARBA00022723"/>
    </source>
</evidence>
<comment type="caution">
    <text evidence="8">The sequence shown here is derived from an EMBL/GenBank/DDBJ whole genome shotgun (WGS) entry which is preliminary data.</text>
</comment>
<dbReference type="Gene3D" id="3.90.1720.10">
    <property type="entry name" value="endopeptidase domain like (from Nostoc punctiforme)"/>
    <property type="match status" value="1"/>
</dbReference>
<dbReference type="GO" id="GO:0005524">
    <property type="term" value="F:ATP binding"/>
    <property type="evidence" value="ECO:0007669"/>
    <property type="project" value="UniProtKB-KW"/>
</dbReference>
<gene>
    <name evidence="8" type="ORF">GRG538_LOCUS8888</name>
</gene>
<dbReference type="InterPro" id="IPR007921">
    <property type="entry name" value="CHAP_dom"/>
</dbReference>
<dbReference type="Pfam" id="PF03738">
    <property type="entry name" value="GSP_synth"/>
    <property type="match status" value="1"/>
</dbReference>
<evidence type="ECO:0000313" key="8">
    <source>
        <dbReference type="EMBL" id="CAF3388534.1"/>
    </source>
</evidence>
<dbReference type="EMBL" id="CAJNYT010000993">
    <property type="protein sequence ID" value="CAF3388534.1"/>
    <property type="molecule type" value="Genomic_DNA"/>
</dbReference>
<organism evidence="8 9">
    <name type="scientific">Rotaria socialis</name>
    <dbReference type="NCBI Taxonomy" id="392032"/>
    <lineage>
        <taxon>Eukaryota</taxon>
        <taxon>Metazoa</taxon>
        <taxon>Spiralia</taxon>
        <taxon>Gnathifera</taxon>
        <taxon>Rotifera</taxon>
        <taxon>Eurotatoria</taxon>
        <taxon>Bdelloidea</taxon>
        <taxon>Philodinida</taxon>
        <taxon>Philodinidae</taxon>
        <taxon>Rotaria</taxon>
    </lineage>
</organism>
<dbReference type="SUPFAM" id="SSF52440">
    <property type="entry name" value="PreATP-grasp domain"/>
    <property type="match status" value="1"/>
</dbReference>
<dbReference type="PROSITE" id="PS50911">
    <property type="entry name" value="CHAP"/>
    <property type="match status" value="1"/>
</dbReference>
<proteinExistence type="inferred from homology"/>
<feature type="domain" description="Peptidase C51" evidence="7">
    <location>
        <begin position="26"/>
        <end position="167"/>
    </location>
</feature>
<keyword evidence="4" id="KW-0547">Nucleotide-binding</keyword>
<evidence type="ECO:0000256" key="1">
    <source>
        <dbReference type="ARBA" id="ARBA00008227"/>
    </source>
</evidence>
<dbReference type="SUPFAM" id="SSF56059">
    <property type="entry name" value="Glutathione synthetase ATP-binding domain-like"/>
    <property type="match status" value="1"/>
</dbReference>
<evidence type="ECO:0000256" key="2">
    <source>
        <dbReference type="ARBA" id="ARBA00022598"/>
    </source>
</evidence>
<evidence type="ECO:0000313" key="9">
    <source>
        <dbReference type="Proteomes" id="UP000663872"/>
    </source>
</evidence>
<accession>A0A817Z0H5</accession>
<keyword evidence="2" id="KW-0436">Ligase</keyword>
<protein>
    <recommendedName>
        <fullName evidence="7">Peptidase C51 domain-containing protein</fullName>
    </recommendedName>
</protein>
<dbReference type="InterPro" id="IPR016185">
    <property type="entry name" value="PreATP-grasp_dom_sf"/>
</dbReference>
<dbReference type="PANTHER" id="PTHR30094:SF17">
    <property type="entry name" value="SYNTHETASE, PUTATIVE-RELATED"/>
    <property type="match status" value="1"/>
</dbReference>
<dbReference type="PANTHER" id="PTHR30094">
    <property type="entry name" value="BIFUNCTIONAL GLUTATHIONYLSPERMIDINE SYNTHETASE/AMIDASE-RELATED"/>
    <property type="match status" value="1"/>
</dbReference>
<dbReference type="Proteomes" id="UP000663872">
    <property type="component" value="Unassembled WGS sequence"/>
</dbReference>
<keyword evidence="5" id="KW-0067">ATP-binding</keyword>
<evidence type="ECO:0000256" key="5">
    <source>
        <dbReference type="ARBA" id="ARBA00022840"/>
    </source>
</evidence>
<name>A0A817Z0H5_9BILA</name>
<dbReference type="GO" id="GO:0016874">
    <property type="term" value="F:ligase activity"/>
    <property type="evidence" value="ECO:0007669"/>
    <property type="project" value="UniProtKB-KW"/>
</dbReference>